<reference evidence="7" key="1">
    <citation type="submission" date="2023-10" db="EMBL/GenBank/DDBJ databases">
        <title>Chromosome-level genome of the transformable northern wattle, Acacia crassicarpa.</title>
        <authorList>
            <person name="Massaro I."/>
            <person name="Sinha N.R."/>
            <person name="Poethig S."/>
            <person name="Leichty A.R."/>
        </authorList>
    </citation>
    <scope>NUCLEOTIDE SEQUENCE</scope>
    <source>
        <strain evidence="7">Acra3RX</strain>
        <tissue evidence="7">Leaf</tissue>
    </source>
</reference>
<evidence type="ECO:0000256" key="4">
    <source>
        <dbReference type="ARBA" id="ARBA00029440"/>
    </source>
</evidence>
<organism evidence="7 8">
    <name type="scientific">Acacia crassicarpa</name>
    <name type="common">northern wattle</name>
    <dbReference type="NCBI Taxonomy" id="499986"/>
    <lineage>
        <taxon>Eukaryota</taxon>
        <taxon>Viridiplantae</taxon>
        <taxon>Streptophyta</taxon>
        <taxon>Embryophyta</taxon>
        <taxon>Tracheophyta</taxon>
        <taxon>Spermatophyta</taxon>
        <taxon>Magnoliopsida</taxon>
        <taxon>eudicotyledons</taxon>
        <taxon>Gunneridae</taxon>
        <taxon>Pentapetalae</taxon>
        <taxon>rosids</taxon>
        <taxon>fabids</taxon>
        <taxon>Fabales</taxon>
        <taxon>Fabaceae</taxon>
        <taxon>Caesalpinioideae</taxon>
        <taxon>mimosoid clade</taxon>
        <taxon>Acacieae</taxon>
        <taxon>Acacia</taxon>
    </lineage>
</organism>
<dbReference type="InterPro" id="IPR051394">
    <property type="entry name" value="Glutamate_Synthase"/>
</dbReference>
<keyword evidence="2" id="KW-0560">Oxidoreductase</keyword>
<dbReference type="Gene3D" id="3.50.50.60">
    <property type="entry name" value="FAD/NAD(P)-binding domain"/>
    <property type="match status" value="1"/>
</dbReference>
<keyword evidence="3" id="KW-0314">Glutamate biosynthesis</keyword>
<dbReference type="GO" id="GO:0006537">
    <property type="term" value="P:glutamate biosynthetic process"/>
    <property type="evidence" value="ECO:0007669"/>
    <property type="project" value="UniProtKB-KW"/>
</dbReference>
<comment type="caution">
    <text evidence="7">The sequence shown here is derived from an EMBL/GenBank/DDBJ whole genome shotgun (WGS) entry which is preliminary data.</text>
</comment>
<keyword evidence="8" id="KW-1185">Reference proteome</keyword>
<feature type="domain" description="Dihydroprymidine dehydrogenase" evidence="6">
    <location>
        <begin position="46"/>
        <end position="152"/>
    </location>
</feature>
<evidence type="ECO:0000313" key="7">
    <source>
        <dbReference type="EMBL" id="KAK4277540.1"/>
    </source>
</evidence>
<dbReference type="GO" id="GO:0051536">
    <property type="term" value="F:iron-sulfur cluster binding"/>
    <property type="evidence" value="ECO:0007669"/>
    <property type="project" value="InterPro"/>
</dbReference>
<keyword evidence="1" id="KW-0028">Amino-acid biosynthesis</keyword>
<protein>
    <recommendedName>
        <fullName evidence="9">Glutamate synthase</fullName>
    </recommendedName>
</protein>
<dbReference type="AlphaFoldDB" id="A0AAE1MU35"/>
<evidence type="ECO:0000259" key="6">
    <source>
        <dbReference type="Pfam" id="PF14691"/>
    </source>
</evidence>
<dbReference type="InterPro" id="IPR006005">
    <property type="entry name" value="Glut_synth_ssu1"/>
</dbReference>
<evidence type="ECO:0008006" key="9">
    <source>
        <dbReference type="Google" id="ProtNLM"/>
    </source>
</evidence>
<dbReference type="PANTHER" id="PTHR43100">
    <property type="entry name" value="GLUTAMATE SYNTHASE [NADPH] SMALL CHAIN"/>
    <property type="match status" value="1"/>
</dbReference>
<name>A0AAE1MU35_9FABA</name>
<dbReference type="Gene3D" id="3.40.50.720">
    <property type="entry name" value="NAD(P)-binding Rossmann-like Domain"/>
    <property type="match status" value="1"/>
</dbReference>
<dbReference type="Pfam" id="PF07992">
    <property type="entry name" value="Pyr_redox_2"/>
    <property type="match status" value="1"/>
</dbReference>
<dbReference type="InterPro" id="IPR028261">
    <property type="entry name" value="DPD_II"/>
</dbReference>
<evidence type="ECO:0000313" key="8">
    <source>
        <dbReference type="Proteomes" id="UP001293593"/>
    </source>
</evidence>
<dbReference type="InterPro" id="IPR036188">
    <property type="entry name" value="FAD/NAD-bd_sf"/>
</dbReference>
<sequence>MCYKWAKASKRPTQVVDAIQHRGFVSYEREGVQYSDPNVLMSDWKEVTMEAKPGPLLKTQSARCMDCGTPFCHQENSGCPLGNKIPEFNELVYQNRWREALERLLETKNLPDFTGRVCPAPCEGSCVLGIIENPVSIKSIECAIIDKAFEEGWMVPRPPSKRTGKSVAIVGSGPAGLATADQLNKMGHTVTVYEMADRIGRLMMYGVPNTKADKVDVLQRRVNVMAGEGVNFMVNANVGTDPSYPLDKLREKNDAIVLAVGATKPRDLPVPGWELSGVHFAIEFLHSNTKNLLDSNLQDGNYITAKGKKVVVIGGGDTGTDCI</sequence>
<dbReference type="InterPro" id="IPR023753">
    <property type="entry name" value="FAD/NAD-binding_dom"/>
</dbReference>
<dbReference type="FunFam" id="1.10.1060.10:FF:000009">
    <property type="entry name" value="Glutamate synthase 1 [NADH] chloroplastic"/>
    <property type="match status" value="1"/>
</dbReference>
<comment type="pathway">
    <text evidence="4">Amino-acid biosynthesis.</text>
</comment>
<dbReference type="NCBIfam" id="TIGR01317">
    <property type="entry name" value="GOGAT_sm_gam"/>
    <property type="match status" value="1"/>
</dbReference>
<dbReference type="SUPFAM" id="SSF51971">
    <property type="entry name" value="Nucleotide-binding domain"/>
    <property type="match status" value="1"/>
</dbReference>
<evidence type="ECO:0000256" key="2">
    <source>
        <dbReference type="ARBA" id="ARBA00023002"/>
    </source>
</evidence>
<dbReference type="Pfam" id="PF14691">
    <property type="entry name" value="Fer4_20"/>
    <property type="match status" value="1"/>
</dbReference>
<dbReference type="SUPFAM" id="SSF46548">
    <property type="entry name" value="alpha-helical ferredoxin"/>
    <property type="match status" value="1"/>
</dbReference>
<gene>
    <name evidence="7" type="ORF">QN277_015527</name>
</gene>
<accession>A0AAE1MU35</accession>
<evidence type="ECO:0000256" key="3">
    <source>
        <dbReference type="ARBA" id="ARBA00023164"/>
    </source>
</evidence>
<dbReference type="EMBL" id="JAWXYG010000003">
    <property type="protein sequence ID" value="KAK4277540.1"/>
    <property type="molecule type" value="Genomic_DNA"/>
</dbReference>
<proteinExistence type="predicted"/>
<evidence type="ECO:0000259" key="5">
    <source>
        <dbReference type="Pfam" id="PF07992"/>
    </source>
</evidence>
<dbReference type="PANTHER" id="PTHR43100:SF1">
    <property type="entry name" value="GLUTAMATE SYNTHASE [NADPH] SMALL CHAIN"/>
    <property type="match status" value="1"/>
</dbReference>
<dbReference type="Proteomes" id="UP001293593">
    <property type="component" value="Unassembled WGS sequence"/>
</dbReference>
<dbReference type="GO" id="GO:0016639">
    <property type="term" value="F:oxidoreductase activity, acting on the CH-NH2 group of donors, NAD or NADP as acceptor"/>
    <property type="evidence" value="ECO:0007669"/>
    <property type="project" value="InterPro"/>
</dbReference>
<dbReference type="PRINTS" id="PR00419">
    <property type="entry name" value="ADXRDTASE"/>
</dbReference>
<evidence type="ECO:0000256" key="1">
    <source>
        <dbReference type="ARBA" id="ARBA00022605"/>
    </source>
</evidence>
<dbReference type="FunFam" id="3.40.50.720:FF:000113">
    <property type="entry name" value="Glutamate synthase [NADH], amyloplastic"/>
    <property type="match status" value="1"/>
</dbReference>
<dbReference type="Gene3D" id="1.10.1060.10">
    <property type="entry name" value="Alpha-helical ferredoxin"/>
    <property type="match status" value="1"/>
</dbReference>
<dbReference type="InterPro" id="IPR009051">
    <property type="entry name" value="Helical_ferredxn"/>
</dbReference>
<feature type="domain" description="FAD/NAD(P)-binding" evidence="5">
    <location>
        <begin position="166"/>
        <end position="322"/>
    </location>
</feature>